<dbReference type="Pfam" id="PF00672">
    <property type="entry name" value="HAMP"/>
    <property type="match status" value="1"/>
</dbReference>
<evidence type="ECO:0000256" key="7">
    <source>
        <dbReference type="ARBA" id="ARBA00022741"/>
    </source>
</evidence>
<comment type="catalytic activity">
    <reaction evidence="1">
        <text>ATP + protein L-histidine = ADP + protein N-phospho-L-histidine.</text>
        <dbReference type="EC" id="2.7.13.3"/>
    </reaction>
</comment>
<proteinExistence type="predicted"/>
<keyword evidence="5" id="KW-0597">Phosphoprotein</keyword>
<dbReference type="GO" id="GO:0005886">
    <property type="term" value="C:plasma membrane"/>
    <property type="evidence" value="ECO:0007669"/>
    <property type="project" value="UniProtKB-SubCell"/>
</dbReference>
<keyword evidence="7" id="KW-0547">Nucleotide-binding</keyword>
<evidence type="ECO:0000259" key="14">
    <source>
        <dbReference type="PROSITE" id="PS50885"/>
    </source>
</evidence>
<feature type="transmembrane region" description="Helical" evidence="12">
    <location>
        <begin position="290"/>
        <end position="309"/>
    </location>
</feature>
<dbReference type="PROSITE" id="PS50109">
    <property type="entry name" value="HIS_KIN"/>
    <property type="match status" value="1"/>
</dbReference>
<dbReference type="EC" id="2.7.13.3" evidence="3"/>
<evidence type="ECO:0000256" key="12">
    <source>
        <dbReference type="SAM" id="Phobius"/>
    </source>
</evidence>
<sequence length="585" mass="67529">MHWNWFKLLDKSLRTKMLVMFVLLTVFPLIFIGFISYTKSSNIISERAYSLAQIKNSQIAREIDVLFQDIHRFNEIGKQQSTVQFLLHQEDTYDEAKEILSLFDFYQKSYLSGEHIFDIEIMNLEGKTISDKRGVYQRDVTTTDEQIHALFSEDPSQTQMKITYQDGFPTLEITNAIVWDITEAIIGTMKITIDASTITSILADKTLTDTENSSFYISSEDRDIFFKQKNRNKDHPVYIDMSQMDEKEQGYYTSDEMFYVYETSKMTSWKVIGQAPVKEIMKDSNEIRSLIVLTVISSIIFIIGLYMFISNRLIHPIRLLKNKMQQAAQGNLEAKVIPVGEDEIATLGDSFNQMIVKIKSLLDLSIEEEKKLKAAEFRTMQAQINPHFLYNTLDTIIWLAEAKEHQSVIELTKALSQYSRISLNKGKDWITIADEISHIESYLYIQKTRYEDILDVSVQVDSDILRYHILKLLLQPIVENAIYHGIKNKRGQGFLRINGGVNEDDCIRFEVIDNGIGMDEERLQELRDHLHTGEVLPEAKNGFGLINVQQRIQLYYGKEYGLQVNSWKGSGTRVTITIPKSGGRK</sequence>
<dbReference type="PANTHER" id="PTHR42713:SF2">
    <property type="entry name" value="TWO-COMPONENT SENSOR KINASE YESM"/>
    <property type="match status" value="1"/>
</dbReference>
<evidence type="ECO:0000256" key="6">
    <source>
        <dbReference type="ARBA" id="ARBA00022679"/>
    </source>
</evidence>
<name>A0A1M7N293_9BACI</name>
<keyword evidence="16" id="KW-1185">Reference proteome</keyword>
<keyword evidence="8 15" id="KW-0418">Kinase</keyword>
<dbReference type="InterPro" id="IPR010559">
    <property type="entry name" value="Sig_transdc_His_kin_internal"/>
</dbReference>
<dbReference type="OrthoDB" id="9776552at2"/>
<dbReference type="SMART" id="SM00387">
    <property type="entry name" value="HATPase_c"/>
    <property type="match status" value="1"/>
</dbReference>
<organism evidence="15 16">
    <name type="scientific">Gracilibacillus kekensis</name>
    <dbReference type="NCBI Taxonomy" id="1027249"/>
    <lineage>
        <taxon>Bacteria</taxon>
        <taxon>Bacillati</taxon>
        <taxon>Bacillota</taxon>
        <taxon>Bacilli</taxon>
        <taxon>Bacillales</taxon>
        <taxon>Bacillaceae</taxon>
        <taxon>Gracilibacillus</taxon>
    </lineage>
</organism>
<dbReference type="Pfam" id="PF02518">
    <property type="entry name" value="HATPase_c"/>
    <property type="match status" value="1"/>
</dbReference>
<dbReference type="AlphaFoldDB" id="A0A1M7N293"/>
<dbReference type="InterPro" id="IPR003660">
    <property type="entry name" value="HAMP_dom"/>
</dbReference>
<feature type="transmembrane region" description="Helical" evidence="12">
    <location>
        <begin position="17"/>
        <end position="37"/>
    </location>
</feature>
<evidence type="ECO:0000256" key="10">
    <source>
        <dbReference type="ARBA" id="ARBA00023012"/>
    </source>
</evidence>
<evidence type="ECO:0000259" key="13">
    <source>
        <dbReference type="PROSITE" id="PS50109"/>
    </source>
</evidence>
<dbReference type="RefSeq" id="WP_073201207.1">
    <property type="nucleotide sequence ID" value="NZ_FRCZ01000002.1"/>
</dbReference>
<evidence type="ECO:0000313" key="15">
    <source>
        <dbReference type="EMBL" id="SHM97565.1"/>
    </source>
</evidence>
<evidence type="ECO:0000256" key="9">
    <source>
        <dbReference type="ARBA" id="ARBA00022840"/>
    </source>
</evidence>
<dbReference type="InterPro" id="IPR036890">
    <property type="entry name" value="HATPase_C_sf"/>
</dbReference>
<dbReference type="SUPFAM" id="SSF55874">
    <property type="entry name" value="ATPase domain of HSP90 chaperone/DNA topoisomerase II/histidine kinase"/>
    <property type="match status" value="1"/>
</dbReference>
<dbReference type="Pfam" id="PF06580">
    <property type="entry name" value="His_kinase"/>
    <property type="match status" value="1"/>
</dbReference>
<dbReference type="Gene3D" id="3.30.565.10">
    <property type="entry name" value="Histidine kinase-like ATPase, C-terminal domain"/>
    <property type="match status" value="1"/>
</dbReference>
<comment type="subcellular location">
    <subcellularLocation>
        <location evidence="2">Cell membrane</location>
        <topology evidence="2">Multi-pass membrane protein</topology>
    </subcellularLocation>
</comment>
<gene>
    <name evidence="15" type="ORF">SAMN05216179_1485</name>
</gene>
<evidence type="ECO:0000313" key="16">
    <source>
        <dbReference type="Proteomes" id="UP000184184"/>
    </source>
</evidence>
<dbReference type="InterPro" id="IPR004358">
    <property type="entry name" value="Sig_transdc_His_kin-like_C"/>
</dbReference>
<dbReference type="STRING" id="1027249.SAMN05216179_1485"/>
<dbReference type="GO" id="GO:0005524">
    <property type="term" value="F:ATP binding"/>
    <property type="evidence" value="ECO:0007669"/>
    <property type="project" value="UniProtKB-KW"/>
</dbReference>
<dbReference type="SUPFAM" id="SSF158472">
    <property type="entry name" value="HAMP domain-like"/>
    <property type="match status" value="1"/>
</dbReference>
<dbReference type="PRINTS" id="PR00344">
    <property type="entry name" value="BCTRLSENSOR"/>
</dbReference>
<dbReference type="Proteomes" id="UP000184184">
    <property type="component" value="Unassembled WGS sequence"/>
</dbReference>
<evidence type="ECO:0000256" key="11">
    <source>
        <dbReference type="ARBA" id="ARBA00023136"/>
    </source>
</evidence>
<evidence type="ECO:0000256" key="5">
    <source>
        <dbReference type="ARBA" id="ARBA00022553"/>
    </source>
</evidence>
<dbReference type="PANTHER" id="PTHR42713">
    <property type="entry name" value="HISTIDINE KINASE-RELATED"/>
    <property type="match status" value="1"/>
</dbReference>
<reference evidence="15 16" key="1">
    <citation type="submission" date="2016-11" db="EMBL/GenBank/DDBJ databases">
        <authorList>
            <person name="Jaros S."/>
            <person name="Januszkiewicz K."/>
            <person name="Wedrychowicz H."/>
        </authorList>
    </citation>
    <scope>NUCLEOTIDE SEQUENCE [LARGE SCALE GENOMIC DNA]</scope>
    <source>
        <strain evidence="15 16">CGMCC 1.10681</strain>
    </source>
</reference>
<keyword evidence="4" id="KW-1003">Cell membrane</keyword>
<evidence type="ECO:0000256" key="1">
    <source>
        <dbReference type="ARBA" id="ARBA00000085"/>
    </source>
</evidence>
<evidence type="ECO:0000256" key="3">
    <source>
        <dbReference type="ARBA" id="ARBA00012438"/>
    </source>
</evidence>
<dbReference type="InterPro" id="IPR005467">
    <property type="entry name" value="His_kinase_dom"/>
</dbReference>
<dbReference type="InterPro" id="IPR051552">
    <property type="entry name" value="HptR"/>
</dbReference>
<evidence type="ECO:0000256" key="8">
    <source>
        <dbReference type="ARBA" id="ARBA00022777"/>
    </source>
</evidence>
<keyword evidence="10" id="KW-0902">Two-component regulatory system</keyword>
<dbReference type="Gene3D" id="6.10.340.10">
    <property type="match status" value="1"/>
</dbReference>
<dbReference type="InterPro" id="IPR003594">
    <property type="entry name" value="HATPase_dom"/>
</dbReference>
<feature type="domain" description="HAMP" evidence="14">
    <location>
        <begin position="311"/>
        <end position="363"/>
    </location>
</feature>
<dbReference type="CDD" id="cd06225">
    <property type="entry name" value="HAMP"/>
    <property type="match status" value="1"/>
</dbReference>
<keyword evidence="9" id="KW-0067">ATP-binding</keyword>
<keyword evidence="12" id="KW-0812">Transmembrane</keyword>
<keyword evidence="11 12" id="KW-0472">Membrane</keyword>
<dbReference type="SMART" id="SM00304">
    <property type="entry name" value="HAMP"/>
    <property type="match status" value="1"/>
</dbReference>
<evidence type="ECO:0000256" key="4">
    <source>
        <dbReference type="ARBA" id="ARBA00022475"/>
    </source>
</evidence>
<keyword evidence="6" id="KW-0808">Transferase</keyword>
<feature type="domain" description="Histidine kinase" evidence="13">
    <location>
        <begin position="470"/>
        <end position="582"/>
    </location>
</feature>
<accession>A0A1M7N293</accession>
<evidence type="ECO:0000256" key="2">
    <source>
        <dbReference type="ARBA" id="ARBA00004651"/>
    </source>
</evidence>
<protein>
    <recommendedName>
        <fullName evidence="3">histidine kinase</fullName>
        <ecNumber evidence="3">2.7.13.3</ecNumber>
    </recommendedName>
</protein>
<dbReference type="PROSITE" id="PS50885">
    <property type="entry name" value="HAMP"/>
    <property type="match status" value="1"/>
</dbReference>
<dbReference type="EMBL" id="FRCZ01000002">
    <property type="protein sequence ID" value="SHM97565.1"/>
    <property type="molecule type" value="Genomic_DNA"/>
</dbReference>
<keyword evidence="12" id="KW-1133">Transmembrane helix</keyword>
<dbReference type="GO" id="GO:0000155">
    <property type="term" value="F:phosphorelay sensor kinase activity"/>
    <property type="evidence" value="ECO:0007669"/>
    <property type="project" value="InterPro"/>
</dbReference>